<reference evidence="2 3" key="1">
    <citation type="submission" date="2018-05" db="EMBL/GenBank/DDBJ databases">
        <title>Marinilabilia rubrum sp. nov., isolated from saltern sediment.</title>
        <authorList>
            <person name="Zhang R."/>
        </authorList>
    </citation>
    <scope>NUCLEOTIDE SEQUENCE [LARGE SCALE GENOMIC DNA]</scope>
    <source>
        <strain evidence="2 3">WTE16</strain>
    </source>
</reference>
<comment type="caution">
    <text evidence="2">The sequence shown here is derived from an EMBL/GenBank/DDBJ whole genome shotgun (WGS) entry which is preliminary data.</text>
</comment>
<keyword evidence="3" id="KW-1185">Reference proteome</keyword>
<dbReference type="EMBL" id="QEWP01000003">
    <property type="protein sequence ID" value="PWE00537.1"/>
    <property type="molecule type" value="Genomic_DNA"/>
</dbReference>
<evidence type="ECO:0000256" key="1">
    <source>
        <dbReference type="SAM" id="MobiDB-lite"/>
    </source>
</evidence>
<accession>A0A2U2BBX9</accession>
<sequence>MECMGQTVTLETEDPMLSYYWFSSADPYNHFSEDRSVEITESGQYWVNAEIESGGCFLTDTIDVEFRTPEFTLGNDTVVCPGETVTYDIQATNPGDSFLWSPGGETTRDISVSPNPGEDLDIALTVTDDMGCSSTDDVTVSGYSAPSINWNISGNDVCLGDTIQTTENMARYQWTVNGVADPADTLSYIEANVDGTYELTVWTDNLCSETQSLDLTVHDLPVINLSDEWACPGENGTFTLSGFNSYLWSDGSTSSSMTTNVADSVAVTVADNYGCISTDSAYFGIYDQNAFTLFNDTTSCENGDLQLQADAGYFNYQWTFYQNGTGAGQLLSTNTSTHSITSAATFNEGQYSLTAQDLNGCEVQGDLYLTILDVPDLNIQADDICRGDTIRIQTPDPSFTSFAWTVESNPNDTISKLRFARVAQAGTYDLKAWQDNSCFADASTTIGFLDAPDFDLTDVNACPNETVTIGVENWQPANSSVSSPANYIWSTAGPKTPYSTNPTLNNPPEGKYYLTASDGRCTKTDSVEIAYYTLPTLELNDTESCDNVDFRLELPAGLSSQTASYWWSRDGTSDQGPPNSSWAVSQEGDYTLSITDNNGCNISDGFYLTRLNVPTLNIEADDVCEGDTIRIETPNHSFTSFEWTLQSDPGNIISALRFARVIQAGTYELQATQDNGCSATASTTVGFLDAPDFNLTDVVSCPNANVSIAVENWQPANGTPSSPVSYEWSTPSPRTPYSTNPSIDNPPAGKYYLTAFDDRCSKTDSVEIVYHSVPDIQLSDAETCLNDPYTLEIPAALAPSTTSYHWSRNGTPDQGPANRNWDVAQTGYYSLNITDNNGCSLQDSLFLNILSVAGLNVPADDICSGDTTILEPDNSAFTKFAWTLQSNPTDTISKSGSLEVSQSGNYVLTAWQDNGCFETTTASVNILNTPDFDLTDVTGCPNETVSIGLENWQPANGAPSSPVSFNWIEASRGDTISTQPTIENPRAGKYYLTAADAKCNHTDSVNISYYTLPDIRLRDAETCDNESRLLEIPPTLVPVTNTFRWSRNGTSDVGPVDSNWSVSQPGDYTLTLTDNNGCTSADSLSLTHLDSPSFSLGTDRNKCAGDTIMINIDPLFERYEWNGNHTDGQTNFMATTFTGTYSLQIWGDNGCSSTEQVDIAVNPLPALDLGPDIEGCAGETATLNTPPYPEIYWSNGEQGVTSVKVERGKHTVRVVDNNGCSAKDSMNLTWYPVPSVDLGPDLFICPVEYPLDIEAPSGFQNYKWHNGQTNRSITANLLDTLNKVTVTDQRGCKGWDTKVVSTFATPGYTLGNDTSACEPDEIVLNAGNEIRSTYAGEEQVSFIRSYSWSSGTTQQTDTVDQSGTMWVEVFDGCFYLRDSIDIEFYPAPEITALDTTYYAQVSVMAENGSEPYYYGLDNETNLQPGKTFKNVENGEHTAYVEDQNGCTALTVFNLDSQYDIDIPDFFTPNSDGFNDTWEIDGLERLPESIVSIFDRYGKLLREFNAAETISWDGEYLNKPVPSDDYWYVIHLKPIDKLIKGHVTIKR</sequence>
<dbReference type="Proteomes" id="UP000244956">
    <property type="component" value="Unassembled WGS sequence"/>
</dbReference>
<dbReference type="Pfam" id="PF13585">
    <property type="entry name" value="CHU_C"/>
    <property type="match status" value="1"/>
</dbReference>
<dbReference type="NCBIfam" id="TIGR04131">
    <property type="entry name" value="Bac_Flav_CTERM"/>
    <property type="match status" value="1"/>
</dbReference>
<proteinExistence type="predicted"/>
<evidence type="ECO:0008006" key="4">
    <source>
        <dbReference type="Google" id="ProtNLM"/>
    </source>
</evidence>
<evidence type="ECO:0000313" key="3">
    <source>
        <dbReference type="Proteomes" id="UP000244956"/>
    </source>
</evidence>
<protein>
    <recommendedName>
        <fullName evidence="4">Ig-like domain-containing protein</fullName>
    </recommendedName>
</protein>
<dbReference type="Gene3D" id="2.60.40.10">
    <property type="entry name" value="Immunoglobulins"/>
    <property type="match status" value="1"/>
</dbReference>
<dbReference type="InterPro" id="IPR013783">
    <property type="entry name" value="Ig-like_fold"/>
</dbReference>
<dbReference type="InterPro" id="IPR026341">
    <property type="entry name" value="T9SS_type_B"/>
</dbReference>
<organism evidence="2 3">
    <name type="scientific">Marinilabilia rubra</name>
    <dbReference type="NCBI Taxonomy" id="2162893"/>
    <lineage>
        <taxon>Bacteria</taxon>
        <taxon>Pseudomonadati</taxon>
        <taxon>Bacteroidota</taxon>
        <taxon>Bacteroidia</taxon>
        <taxon>Marinilabiliales</taxon>
        <taxon>Marinilabiliaceae</taxon>
        <taxon>Marinilabilia</taxon>
    </lineage>
</organism>
<name>A0A2U2BBX9_9BACT</name>
<evidence type="ECO:0000313" key="2">
    <source>
        <dbReference type="EMBL" id="PWE00537.1"/>
    </source>
</evidence>
<feature type="region of interest" description="Disordered" evidence="1">
    <location>
        <begin position="719"/>
        <end position="743"/>
    </location>
</feature>
<gene>
    <name evidence="2" type="ORF">DDZ16_04955</name>
</gene>